<proteinExistence type="predicted"/>
<reference evidence="1" key="1">
    <citation type="journal article" date="2014" name="Int. J. Syst. Evol. Microbiol.">
        <title>Complete genome of a new Firmicutes species belonging to the dominant human colonic microbiota ('Ruminococcus bicirculans') reveals two chromosomes and a selective capacity to utilize plant glucans.</title>
        <authorList>
            <consortium name="NISC Comparative Sequencing Program"/>
            <person name="Wegmann U."/>
            <person name="Louis P."/>
            <person name="Goesmann A."/>
            <person name="Henrissat B."/>
            <person name="Duncan S.H."/>
            <person name="Flint H.J."/>
        </authorList>
    </citation>
    <scope>NUCLEOTIDE SEQUENCE</scope>
    <source>
        <strain evidence="1">VKM B-1499</strain>
    </source>
</reference>
<dbReference type="RefSeq" id="WP_271166331.1">
    <property type="nucleotide sequence ID" value="NZ_BSFD01000011.1"/>
</dbReference>
<dbReference type="InterPro" id="IPR036390">
    <property type="entry name" value="WH_DNA-bd_sf"/>
</dbReference>
<sequence>MLARAGPVKLRLQVMSAETGAMGPGKAAVLEAIRTHGSISGAGRALGMSYKRCWALVDEMNRCWRRPLVTAVRGGAAQGAHLTQEGVLVLAAFRALEQRLTAVTLDDPAYAALVDNLRDTPLASATP</sequence>
<dbReference type="InterPro" id="IPR051815">
    <property type="entry name" value="Molybdate_resp_trans_reg"/>
</dbReference>
<dbReference type="Gene3D" id="1.10.10.10">
    <property type="entry name" value="Winged helix-like DNA-binding domain superfamily/Winged helix DNA-binding domain"/>
    <property type="match status" value="1"/>
</dbReference>
<comment type="caution">
    <text evidence="1">The sequence shown here is derived from an EMBL/GenBank/DDBJ whole genome shotgun (WGS) entry which is preliminary data.</text>
</comment>
<protein>
    <recommendedName>
        <fullName evidence="3">LysR family transcriptional regulator</fullName>
    </recommendedName>
</protein>
<dbReference type="Proteomes" id="UP001143509">
    <property type="component" value="Unassembled WGS sequence"/>
</dbReference>
<keyword evidence="2" id="KW-1185">Reference proteome</keyword>
<reference evidence="1" key="2">
    <citation type="submission" date="2023-01" db="EMBL/GenBank/DDBJ databases">
        <authorList>
            <person name="Sun Q."/>
            <person name="Evtushenko L."/>
        </authorList>
    </citation>
    <scope>NUCLEOTIDE SEQUENCE</scope>
    <source>
        <strain evidence="1">VKM B-1499</strain>
    </source>
</reference>
<dbReference type="InterPro" id="IPR036388">
    <property type="entry name" value="WH-like_DNA-bd_sf"/>
</dbReference>
<dbReference type="EMBL" id="BSFD01000011">
    <property type="protein sequence ID" value="GLK50180.1"/>
    <property type="molecule type" value="Genomic_DNA"/>
</dbReference>
<gene>
    <name evidence="1" type="ORF">GCM10017620_31540</name>
</gene>
<accession>A0ABQ5TE41</accession>
<dbReference type="PANTHER" id="PTHR30432">
    <property type="entry name" value="TRANSCRIPTIONAL REGULATOR MODE"/>
    <property type="match status" value="1"/>
</dbReference>
<evidence type="ECO:0008006" key="3">
    <source>
        <dbReference type="Google" id="ProtNLM"/>
    </source>
</evidence>
<evidence type="ECO:0000313" key="2">
    <source>
        <dbReference type="Proteomes" id="UP001143509"/>
    </source>
</evidence>
<evidence type="ECO:0000313" key="1">
    <source>
        <dbReference type="EMBL" id="GLK50180.1"/>
    </source>
</evidence>
<dbReference type="SUPFAM" id="SSF46785">
    <property type="entry name" value="Winged helix' DNA-binding domain"/>
    <property type="match status" value="1"/>
</dbReference>
<dbReference type="PANTHER" id="PTHR30432:SF1">
    <property type="entry name" value="DNA-BINDING TRANSCRIPTIONAL DUAL REGULATOR MODE"/>
    <property type="match status" value="1"/>
</dbReference>
<name>A0ABQ5TE41_9CAUL</name>
<organism evidence="1 2">
    <name type="scientific">Brevundimonas intermedia</name>
    <dbReference type="NCBI Taxonomy" id="74315"/>
    <lineage>
        <taxon>Bacteria</taxon>
        <taxon>Pseudomonadati</taxon>
        <taxon>Pseudomonadota</taxon>
        <taxon>Alphaproteobacteria</taxon>
        <taxon>Caulobacterales</taxon>
        <taxon>Caulobacteraceae</taxon>
        <taxon>Brevundimonas</taxon>
    </lineage>
</organism>